<evidence type="ECO:0000256" key="2">
    <source>
        <dbReference type="SAM" id="MobiDB-lite"/>
    </source>
</evidence>
<feature type="compositionally biased region" description="Low complexity" evidence="2">
    <location>
        <begin position="18"/>
        <end position="31"/>
    </location>
</feature>
<dbReference type="Pfam" id="PF04832">
    <property type="entry name" value="SOUL"/>
    <property type="match status" value="1"/>
</dbReference>
<reference evidence="3" key="1">
    <citation type="submission" date="2021-01" db="EMBL/GenBank/DDBJ databases">
        <authorList>
            <person name="Corre E."/>
            <person name="Pelletier E."/>
            <person name="Niang G."/>
            <person name="Scheremetjew M."/>
            <person name="Finn R."/>
            <person name="Kale V."/>
            <person name="Holt S."/>
            <person name="Cochrane G."/>
            <person name="Meng A."/>
            <person name="Brown T."/>
            <person name="Cohen L."/>
        </authorList>
    </citation>
    <scope>NUCLEOTIDE SEQUENCE</scope>
    <source>
        <strain evidence="3">Clade-A-BCC118000</strain>
    </source>
</reference>
<dbReference type="EMBL" id="HBDX01001372">
    <property type="protein sequence ID" value="CAD8220473.1"/>
    <property type="molecule type" value="Transcribed_RNA"/>
</dbReference>
<dbReference type="InterPro" id="IPR032710">
    <property type="entry name" value="NTF2-like_dom_sf"/>
</dbReference>
<organism evidence="3">
    <name type="scientific">Ostreococcus sp. 'lucimarinus'</name>
    <dbReference type="NCBI Taxonomy" id="242159"/>
    <lineage>
        <taxon>Eukaryota</taxon>
        <taxon>Viridiplantae</taxon>
        <taxon>Chlorophyta</taxon>
        <taxon>Mamiellophyceae</taxon>
        <taxon>Mamiellales</taxon>
        <taxon>Bathycoccaceae</taxon>
        <taxon>Ostreococcus</taxon>
    </lineage>
</organism>
<protein>
    <recommendedName>
        <fullName evidence="4">SOUL heme-binding protein</fullName>
    </recommendedName>
</protein>
<accession>A0A7R9T1E2</accession>
<dbReference type="InterPro" id="IPR006917">
    <property type="entry name" value="SOUL_heme-bd"/>
</dbReference>
<evidence type="ECO:0000256" key="1">
    <source>
        <dbReference type="ARBA" id="ARBA00009817"/>
    </source>
</evidence>
<dbReference type="SUPFAM" id="SSF54427">
    <property type="entry name" value="NTF2-like"/>
    <property type="match status" value="1"/>
</dbReference>
<dbReference type="PANTHER" id="PTHR11220">
    <property type="entry name" value="HEME-BINDING PROTEIN-RELATED"/>
    <property type="match status" value="1"/>
</dbReference>
<dbReference type="InterPro" id="IPR018790">
    <property type="entry name" value="DUF2358"/>
</dbReference>
<dbReference type="Gene3D" id="3.10.450.50">
    <property type="match status" value="1"/>
</dbReference>
<dbReference type="PANTHER" id="PTHR11220:SF50">
    <property type="entry name" value="SOUL HEME-BINDING FAMILY PROTEIN"/>
    <property type="match status" value="1"/>
</dbReference>
<proteinExistence type="inferred from homology"/>
<evidence type="ECO:0000313" key="3">
    <source>
        <dbReference type="EMBL" id="CAD8220473.1"/>
    </source>
</evidence>
<dbReference type="SUPFAM" id="SSF55136">
    <property type="entry name" value="Probable bacterial effector-binding domain"/>
    <property type="match status" value="1"/>
</dbReference>
<gene>
    <name evidence="3" type="ORF">OLUC0939_LOCUS1192</name>
</gene>
<dbReference type="InterPro" id="IPR011256">
    <property type="entry name" value="Reg_factor_effector_dom_sf"/>
</dbReference>
<dbReference type="Gene3D" id="3.20.80.10">
    <property type="entry name" value="Regulatory factor, effector binding domain"/>
    <property type="match status" value="1"/>
</dbReference>
<sequence>MTRRTTRPTTRDARRRTTTATRATTTTSSTAKGMDEEESARMRKALAEDLTHLFDDEGIDPSLYAKDVSFEDPLTKYDSFDGYAFNIQMLRRVFSPTYAMHEIYQSGPWEITTRWTMVMGLPTFPFAWRPTLTFTGTSIMGIDEETKKVTRHVDTWDSIENQRHLSAEGVVEVLKQIFDFAQTPDLDTPGYVVLKKRRDYEVRRYEPYLVAATGPGLNVKEVSSSSAKMNGQVAGQAFNSLAGYIFGQANASGTKMEMTTPVFTKNDTMQFVVSGDSVDALPASTNENVVLREESGGIFVAKKFSGVATEEAARDVEKQLRKLIENDGLEASGAAALAQYNDPFTNPFLRRNEIIIPVSNFTM</sequence>
<name>A0A7R9T1E2_9CHLO</name>
<feature type="region of interest" description="Disordered" evidence="2">
    <location>
        <begin position="1"/>
        <end position="39"/>
    </location>
</feature>
<evidence type="ECO:0008006" key="4">
    <source>
        <dbReference type="Google" id="ProtNLM"/>
    </source>
</evidence>
<dbReference type="Pfam" id="PF10184">
    <property type="entry name" value="DUF2358"/>
    <property type="match status" value="1"/>
</dbReference>
<dbReference type="AlphaFoldDB" id="A0A7R9T1E2"/>
<comment type="similarity">
    <text evidence="1">Belongs to the HEBP family.</text>
</comment>